<dbReference type="PRINTS" id="PR01264">
    <property type="entry name" value="MECHCHANNEL"/>
</dbReference>
<comment type="similarity">
    <text evidence="2 11">Belongs to the MscL family.</text>
</comment>
<protein>
    <recommendedName>
        <fullName evidence="11">Large-conductance mechanosensitive channel</fullName>
    </recommendedName>
</protein>
<dbReference type="InterPro" id="IPR001185">
    <property type="entry name" value="MS_channel"/>
</dbReference>
<accession>A0A7W9E8U4</accession>
<evidence type="ECO:0000256" key="1">
    <source>
        <dbReference type="ARBA" id="ARBA00004651"/>
    </source>
</evidence>
<evidence type="ECO:0000256" key="10">
    <source>
        <dbReference type="ARBA" id="ARBA00023303"/>
    </source>
</evidence>
<dbReference type="OrthoDB" id="9810350at2"/>
<comment type="subunit">
    <text evidence="3 11">Homopentamer.</text>
</comment>
<proteinExistence type="inferred from homology"/>
<dbReference type="PANTHER" id="PTHR30266">
    <property type="entry name" value="MECHANOSENSITIVE CHANNEL MSCL"/>
    <property type="match status" value="1"/>
</dbReference>
<comment type="caution">
    <text evidence="12">The sequence shown here is derived from an EMBL/GenBank/DDBJ whole genome shotgun (WGS) entry which is preliminary data.</text>
</comment>
<dbReference type="Gene3D" id="1.10.1200.120">
    <property type="entry name" value="Large-conductance mechanosensitive channel, MscL, domain 1"/>
    <property type="match status" value="1"/>
</dbReference>
<evidence type="ECO:0000256" key="2">
    <source>
        <dbReference type="ARBA" id="ARBA00007254"/>
    </source>
</evidence>
<gene>
    <name evidence="11" type="primary">mscL</name>
    <name evidence="12" type="ORF">FHS65_002105</name>
</gene>
<dbReference type="PANTHER" id="PTHR30266:SF2">
    <property type="entry name" value="LARGE-CONDUCTANCE MECHANOSENSITIVE CHANNEL"/>
    <property type="match status" value="1"/>
</dbReference>
<keyword evidence="6 11" id="KW-0812">Transmembrane</keyword>
<comment type="subcellular location">
    <subcellularLocation>
        <location evidence="11">Cell inner membrane</location>
        <topology evidence="11">Multi-pass membrane protein</topology>
    </subcellularLocation>
    <subcellularLocation>
        <location evidence="1">Cell membrane</location>
        <topology evidence="1">Multi-pass membrane protein</topology>
    </subcellularLocation>
</comment>
<dbReference type="AlphaFoldDB" id="A0A7W9E8U4"/>
<evidence type="ECO:0000313" key="12">
    <source>
        <dbReference type="EMBL" id="MBB5661344.1"/>
    </source>
</evidence>
<dbReference type="NCBIfam" id="TIGR00220">
    <property type="entry name" value="mscL"/>
    <property type="match status" value="1"/>
</dbReference>
<keyword evidence="11" id="KW-0997">Cell inner membrane</keyword>
<evidence type="ECO:0000256" key="6">
    <source>
        <dbReference type="ARBA" id="ARBA00022692"/>
    </source>
</evidence>
<evidence type="ECO:0000256" key="4">
    <source>
        <dbReference type="ARBA" id="ARBA00022448"/>
    </source>
</evidence>
<keyword evidence="4 11" id="KW-0813">Transport</keyword>
<dbReference type="FunFam" id="1.10.1200.120:FF:000001">
    <property type="entry name" value="Large-conductance mechanosensitive channel"/>
    <property type="match status" value="1"/>
</dbReference>
<keyword evidence="13" id="KW-1185">Reference proteome</keyword>
<dbReference type="NCBIfam" id="NF001843">
    <property type="entry name" value="PRK00567.1-4"/>
    <property type="match status" value="1"/>
</dbReference>
<dbReference type="PROSITE" id="PS01327">
    <property type="entry name" value="MSCL"/>
    <property type="match status" value="1"/>
</dbReference>
<evidence type="ECO:0000256" key="11">
    <source>
        <dbReference type="HAMAP-Rule" id="MF_00115"/>
    </source>
</evidence>
<dbReference type="GO" id="GO:0008381">
    <property type="term" value="F:mechanosensitive monoatomic ion channel activity"/>
    <property type="evidence" value="ECO:0007669"/>
    <property type="project" value="UniProtKB-UniRule"/>
</dbReference>
<dbReference type="HAMAP" id="MF_00115">
    <property type="entry name" value="MscL"/>
    <property type="match status" value="1"/>
</dbReference>
<evidence type="ECO:0000256" key="3">
    <source>
        <dbReference type="ARBA" id="ARBA00011255"/>
    </source>
</evidence>
<feature type="transmembrane region" description="Helical" evidence="11">
    <location>
        <begin position="75"/>
        <end position="99"/>
    </location>
</feature>
<evidence type="ECO:0000256" key="5">
    <source>
        <dbReference type="ARBA" id="ARBA00022475"/>
    </source>
</evidence>
<evidence type="ECO:0000256" key="7">
    <source>
        <dbReference type="ARBA" id="ARBA00022989"/>
    </source>
</evidence>
<dbReference type="InterPro" id="IPR036019">
    <property type="entry name" value="MscL_channel"/>
</dbReference>
<comment type="function">
    <text evidence="11">Channel that opens in response to stretch forces in the membrane lipid bilayer. May participate in the regulation of osmotic pressure changes within the cell.</text>
</comment>
<dbReference type="Pfam" id="PF01741">
    <property type="entry name" value="MscL"/>
    <property type="match status" value="1"/>
</dbReference>
<evidence type="ECO:0000256" key="8">
    <source>
        <dbReference type="ARBA" id="ARBA00023065"/>
    </source>
</evidence>
<keyword evidence="9 11" id="KW-0472">Membrane</keyword>
<keyword evidence="5 11" id="KW-1003">Cell membrane</keyword>
<evidence type="ECO:0000313" key="13">
    <source>
        <dbReference type="Proteomes" id="UP000548978"/>
    </source>
</evidence>
<keyword evidence="8 11" id="KW-0406">Ion transport</keyword>
<reference evidence="12 13" key="1">
    <citation type="submission" date="2020-08" db="EMBL/GenBank/DDBJ databases">
        <title>Genomic Encyclopedia of Type Strains, Phase IV (KMG-IV): sequencing the most valuable type-strain genomes for metagenomic binning, comparative biology and taxonomic classification.</title>
        <authorList>
            <person name="Goeker M."/>
        </authorList>
    </citation>
    <scope>NUCLEOTIDE SEQUENCE [LARGE SCALE GENOMIC DNA]</scope>
    <source>
        <strain evidence="12 13">DSM 24448</strain>
    </source>
</reference>
<dbReference type="Proteomes" id="UP000548978">
    <property type="component" value="Unassembled WGS sequence"/>
</dbReference>
<name>A0A7W9E8U4_9CAUL</name>
<dbReference type="SUPFAM" id="SSF81330">
    <property type="entry name" value="Gated mechanosensitive channel"/>
    <property type="match status" value="1"/>
</dbReference>
<dbReference type="InterPro" id="IPR037673">
    <property type="entry name" value="MSC/AndL"/>
</dbReference>
<organism evidence="12 13">
    <name type="scientific">Brevundimonas halotolerans</name>
    <dbReference type="NCBI Taxonomy" id="69670"/>
    <lineage>
        <taxon>Bacteria</taxon>
        <taxon>Pseudomonadati</taxon>
        <taxon>Pseudomonadota</taxon>
        <taxon>Alphaproteobacteria</taxon>
        <taxon>Caulobacterales</taxon>
        <taxon>Caulobacteraceae</taxon>
        <taxon>Brevundimonas</taxon>
    </lineage>
</organism>
<dbReference type="EMBL" id="JACIJB010000010">
    <property type="protein sequence ID" value="MBB5661344.1"/>
    <property type="molecule type" value="Genomic_DNA"/>
</dbReference>
<keyword evidence="10 11" id="KW-0407">Ion channel</keyword>
<evidence type="ECO:0000256" key="9">
    <source>
        <dbReference type="ARBA" id="ARBA00023136"/>
    </source>
</evidence>
<feature type="transmembrane region" description="Helical" evidence="11">
    <location>
        <begin position="12"/>
        <end position="33"/>
    </location>
</feature>
<keyword evidence="7 11" id="KW-1133">Transmembrane helix</keyword>
<dbReference type="GO" id="GO:0005886">
    <property type="term" value="C:plasma membrane"/>
    <property type="evidence" value="ECO:0007669"/>
    <property type="project" value="UniProtKB-SubCell"/>
</dbReference>
<sequence>MGLFQEFREFAVRGNVVDLAVGIIIGAAFNGIVKSLVDQIIMPPIGLAMGGVDFSELQWVLKPEDPATEAVELVAIQYGAFANAILQFVIVAFVVFMLVKGINNMRRKQAEEPQAAPPAPTPSETLLTEIRDLLKSKD</sequence>
<dbReference type="RefSeq" id="WP_123285757.1">
    <property type="nucleotide sequence ID" value="NZ_JACIJB010000010.1"/>
</dbReference>
<dbReference type="InterPro" id="IPR019823">
    <property type="entry name" value="Mechanosensitive_channel_CS"/>
</dbReference>